<evidence type="ECO:0000313" key="2">
    <source>
        <dbReference type="Proteomes" id="UP001597063"/>
    </source>
</evidence>
<accession>A0ABW2XDN0</accession>
<dbReference type="EMBL" id="JBHTGP010000003">
    <property type="protein sequence ID" value="MFD0684149.1"/>
    <property type="molecule type" value="Genomic_DNA"/>
</dbReference>
<dbReference type="RefSeq" id="WP_131756243.1">
    <property type="nucleotide sequence ID" value="NZ_CAACUY010000014.1"/>
</dbReference>
<name>A0ABW2XDN0_9ACTN</name>
<keyword evidence="2" id="KW-1185">Reference proteome</keyword>
<evidence type="ECO:0008006" key="3">
    <source>
        <dbReference type="Google" id="ProtNLM"/>
    </source>
</evidence>
<comment type="caution">
    <text evidence="1">The sequence shown here is derived from an EMBL/GenBank/DDBJ whole genome shotgun (WGS) entry which is preliminary data.</text>
</comment>
<dbReference type="Proteomes" id="UP001597063">
    <property type="component" value="Unassembled WGS sequence"/>
</dbReference>
<reference evidence="2" key="1">
    <citation type="journal article" date="2019" name="Int. J. Syst. Evol. Microbiol.">
        <title>The Global Catalogue of Microorganisms (GCM) 10K type strain sequencing project: providing services to taxonomists for standard genome sequencing and annotation.</title>
        <authorList>
            <consortium name="The Broad Institute Genomics Platform"/>
            <consortium name="The Broad Institute Genome Sequencing Center for Infectious Disease"/>
            <person name="Wu L."/>
            <person name="Ma J."/>
        </authorList>
    </citation>
    <scope>NUCLEOTIDE SEQUENCE [LARGE SCALE GENOMIC DNA]</scope>
    <source>
        <strain evidence="2">JCM 9371</strain>
    </source>
</reference>
<protein>
    <recommendedName>
        <fullName evidence="3">MafI family immunity protein</fullName>
    </recommendedName>
</protein>
<evidence type="ECO:0000313" key="1">
    <source>
        <dbReference type="EMBL" id="MFD0684149.1"/>
    </source>
</evidence>
<proteinExistence type="predicted"/>
<sequence>MASPELTRDLIKLIVDLAWFFESADDDAINADDAVRQLELIAFTLDGHSDADRDLILSTVAEMADEAPTPEAARFIADFPVSMGLIEPADSDA</sequence>
<gene>
    <name evidence="1" type="ORF">ACFQZM_06560</name>
</gene>
<organism evidence="1 2">
    <name type="scientific">Actinomadura fibrosa</name>
    <dbReference type="NCBI Taxonomy" id="111802"/>
    <lineage>
        <taxon>Bacteria</taxon>
        <taxon>Bacillati</taxon>
        <taxon>Actinomycetota</taxon>
        <taxon>Actinomycetes</taxon>
        <taxon>Streptosporangiales</taxon>
        <taxon>Thermomonosporaceae</taxon>
        <taxon>Actinomadura</taxon>
    </lineage>
</organism>